<reference evidence="1 2" key="1">
    <citation type="journal article" date="2016" name="Int. J. Syst. Evol. Microbiol.">
        <title>Tessaracoccus flavus sp. nov., isolated from the drainage system of a lindane-producing factory.</title>
        <authorList>
            <person name="Kumari R."/>
            <person name="Singh P."/>
            <person name="Schumann P."/>
            <person name="Lal R."/>
        </authorList>
    </citation>
    <scope>NUCLEOTIDE SEQUENCE [LARGE SCALE GENOMIC DNA]</scope>
    <source>
        <strain evidence="1 2">RP1T</strain>
    </source>
</reference>
<organism evidence="1 2">
    <name type="scientific">Tessaracoccus flavus</name>
    <dbReference type="NCBI Taxonomy" id="1610493"/>
    <lineage>
        <taxon>Bacteria</taxon>
        <taxon>Bacillati</taxon>
        <taxon>Actinomycetota</taxon>
        <taxon>Actinomycetes</taxon>
        <taxon>Propionibacteriales</taxon>
        <taxon>Propionibacteriaceae</taxon>
        <taxon>Tessaracoccus</taxon>
    </lineage>
</organism>
<dbReference type="EMBL" id="CP019605">
    <property type="protein sequence ID" value="AQP45887.1"/>
    <property type="molecule type" value="Genomic_DNA"/>
</dbReference>
<dbReference type="AlphaFoldDB" id="A0A1Q2CIF2"/>
<sequence>MSALQIIYYVGIVVGIAMFVASWLIRRKQITEGPLARAEKPLMLGGAAVTLAFALLGFATI</sequence>
<keyword evidence="2" id="KW-1185">Reference proteome</keyword>
<accession>A0A1Q2CIF2</accession>
<evidence type="ECO:0000313" key="2">
    <source>
        <dbReference type="Proteomes" id="UP000188324"/>
    </source>
</evidence>
<dbReference type="Proteomes" id="UP000188324">
    <property type="component" value="Chromosome"/>
</dbReference>
<evidence type="ECO:0000313" key="1">
    <source>
        <dbReference type="EMBL" id="AQP45887.1"/>
    </source>
</evidence>
<dbReference type="KEGG" id="tfl:RPIT_14615"/>
<dbReference type="RefSeq" id="WP_064846211.1">
    <property type="nucleotide sequence ID" value="NZ_CP019605.1"/>
</dbReference>
<gene>
    <name evidence="1" type="ORF">RPIT_14615</name>
</gene>
<dbReference type="STRING" id="1610493.RPIT_14615"/>
<protein>
    <submittedName>
        <fullName evidence="1">Uncharacterized protein</fullName>
    </submittedName>
</protein>
<name>A0A1Q2CIF2_9ACTN</name>
<proteinExistence type="predicted"/>